<dbReference type="GO" id="GO:0003700">
    <property type="term" value="F:DNA-binding transcription factor activity"/>
    <property type="evidence" value="ECO:0007669"/>
    <property type="project" value="InterPro"/>
</dbReference>
<dbReference type="GO" id="GO:0003677">
    <property type="term" value="F:DNA binding"/>
    <property type="evidence" value="ECO:0007669"/>
    <property type="project" value="UniProtKB-KW"/>
</dbReference>
<protein>
    <submittedName>
        <fullName evidence="5">DeoR/GlpR transcriptional regulator</fullName>
    </submittedName>
</protein>
<dbReference type="InterPro" id="IPR001034">
    <property type="entry name" value="DeoR_HTH"/>
</dbReference>
<dbReference type="CDD" id="cd00090">
    <property type="entry name" value="HTH_ARSR"/>
    <property type="match status" value="1"/>
</dbReference>
<dbReference type="PANTHER" id="PTHR30363:SF44">
    <property type="entry name" value="AGA OPERON TRANSCRIPTIONAL REPRESSOR-RELATED"/>
    <property type="match status" value="1"/>
</dbReference>
<organism evidence="5 6">
    <name type="scientific">Actinacidiphila oryziradicis</name>
    <dbReference type="NCBI Taxonomy" id="2571141"/>
    <lineage>
        <taxon>Bacteria</taxon>
        <taxon>Bacillati</taxon>
        <taxon>Actinomycetota</taxon>
        <taxon>Actinomycetes</taxon>
        <taxon>Kitasatosporales</taxon>
        <taxon>Streptomycetaceae</taxon>
        <taxon>Actinacidiphila</taxon>
    </lineage>
</organism>
<evidence type="ECO:0000313" key="5">
    <source>
        <dbReference type="EMBL" id="TJZ96094.1"/>
    </source>
</evidence>
<keyword evidence="6" id="KW-1185">Reference proteome</keyword>
<dbReference type="SUPFAM" id="SSF100950">
    <property type="entry name" value="NagB/RpiA/CoA transferase-like"/>
    <property type="match status" value="1"/>
</dbReference>
<dbReference type="InterPro" id="IPR036390">
    <property type="entry name" value="WH_DNA-bd_sf"/>
</dbReference>
<dbReference type="AlphaFoldDB" id="A0A4U0S6Q8"/>
<sequence length="256" mass="26935">MSGSQRRAEIRDLLQVGPLSVAELAERYGVSESTVRRDLTRLSQSGEIVRTYGGALFPGGPEEQPLREREQLFRKEKAAIAVAAEAHVADCRLVLLDAGTTVGALAVRLAARGGLTVATPGLTSIDVLAGVPGIELIVLGGTVHQVSLGMVGPLAEGAVSRLTADAVFLGADGVVAGRGICEARPEQVSLKQLMINRARDVYVLADAGKLGRAESHWWAGFDRAWTLITDAKATDAQLAGFRDDPLCTVEVADAIS</sequence>
<dbReference type="Gene3D" id="3.40.50.1360">
    <property type="match status" value="1"/>
</dbReference>
<name>A0A4U0S6Q8_9ACTN</name>
<accession>A0A4U0S6Q8</accession>
<dbReference type="Pfam" id="PF08220">
    <property type="entry name" value="HTH_DeoR"/>
    <property type="match status" value="1"/>
</dbReference>
<evidence type="ECO:0000313" key="6">
    <source>
        <dbReference type="Proteomes" id="UP000305778"/>
    </source>
</evidence>
<dbReference type="RefSeq" id="WP_136730831.1">
    <property type="nucleotide sequence ID" value="NZ_SUMC01000167.1"/>
</dbReference>
<dbReference type="InterPro" id="IPR011991">
    <property type="entry name" value="ArsR-like_HTH"/>
</dbReference>
<dbReference type="Gene3D" id="1.10.10.10">
    <property type="entry name" value="Winged helix-like DNA-binding domain superfamily/Winged helix DNA-binding domain"/>
    <property type="match status" value="1"/>
</dbReference>
<evidence type="ECO:0000256" key="1">
    <source>
        <dbReference type="ARBA" id="ARBA00023015"/>
    </source>
</evidence>
<dbReference type="Pfam" id="PF00455">
    <property type="entry name" value="DeoRC"/>
    <property type="match status" value="1"/>
</dbReference>
<dbReference type="PROSITE" id="PS51000">
    <property type="entry name" value="HTH_DEOR_2"/>
    <property type="match status" value="1"/>
</dbReference>
<dbReference type="Proteomes" id="UP000305778">
    <property type="component" value="Unassembled WGS sequence"/>
</dbReference>
<proteinExistence type="predicted"/>
<dbReference type="PROSITE" id="PS00894">
    <property type="entry name" value="HTH_DEOR_1"/>
    <property type="match status" value="1"/>
</dbReference>
<dbReference type="InterPro" id="IPR050313">
    <property type="entry name" value="Carb_Metab_HTH_regulators"/>
</dbReference>
<evidence type="ECO:0000256" key="2">
    <source>
        <dbReference type="ARBA" id="ARBA00023125"/>
    </source>
</evidence>
<keyword evidence="3" id="KW-0804">Transcription</keyword>
<dbReference type="InterPro" id="IPR036388">
    <property type="entry name" value="WH-like_DNA-bd_sf"/>
</dbReference>
<feature type="domain" description="HTH deoR-type" evidence="4">
    <location>
        <begin position="2"/>
        <end position="57"/>
    </location>
</feature>
<gene>
    <name evidence="5" type="ORF">FCI23_51350</name>
</gene>
<dbReference type="SUPFAM" id="SSF46785">
    <property type="entry name" value="Winged helix' DNA-binding domain"/>
    <property type="match status" value="1"/>
</dbReference>
<dbReference type="EMBL" id="SUMC01000167">
    <property type="protein sequence ID" value="TJZ96094.1"/>
    <property type="molecule type" value="Genomic_DNA"/>
</dbReference>
<dbReference type="PANTHER" id="PTHR30363">
    <property type="entry name" value="HTH-TYPE TRANSCRIPTIONAL REGULATOR SRLR-RELATED"/>
    <property type="match status" value="1"/>
</dbReference>
<keyword evidence="2" id="KW-0238">DNA-binding</keyword>
<comment type="caution">
    <text evidence="5">The sequence shown here is derived from an EMBL/GenBank/DDBJ whole genome shotgun (WGS) entry which is preliminary data.</text>
</comment>
<dbReference type="PRINTS" id="PR00037">
    <property type="entry name" value="HTHLACR"/>
</dbReference>
<evidence type="ECO:0000256" key="3">
    <source>
        <dbReference type="ARBA" id="ARBA00023163"/>
    </source>
</evidence>
<reference evidence="5 6" key="1">
    <citation type="submission" date="2019-04" db="EMBL/GenBank/DDBJ databases">
        <title>Streptomyces oryziradicis sp. nov., a novel actinomycete isolated from rhizosphere soil of rice (Oryza sativa L.).</title>
        <authorList>
            <person name="Li C."/>
        </authorList>
    </citation>
    <scope>NUCLEOTIDE SEQUENCE [LARGE SCALE GENOMIC DNA]</scope>
    <source>
        <strain evidence="5 6">NEAU-C40</strain>
    </source>
</reference>
<evidence type="ECO:0000259" key="4">
    <source>
        <dbReference type="PROSITE" id="PS51000"/>
    </source>
</evidence>
<dbReference type="InterPro" id="IPR014036">
    <property type="entry name" value="DeoR-like_C"/>
</dbReference>
<dbReference type="InterPro" id="IPR037171">
    <property type="entry name" value="NagB/RpiA_transferase-like"/>
</dbReference>
<dbReference type="SMART" id="SM01134">
    <property type="entry name" value="DeoRC"/>
    <property type="match status" value="1"/>
</dbReference>
<dbReference type="OrthoDB" id="7688673at2"/>
<keyword evidence="1" id="KW-0805">Transcription regulation</keyword>
<dbReference type="SMART" id="SM00420">
    <property type="entry name" value="HTH_DEOR"/>
    <property type="match status" value="1"/>
</dbReference>
<dbReference type="InterPro" id="IPR018356">
    <property type="entry name" value="Tscrpt_reg_HTH_DeoR_CS"/>
</dbReference>